<dbReference type="GeneID" id="98061720"/>
<feature type="transmembrane region" description="Helical" evidence="2">
    <location>
        <begin position="1084"/>
        <end position="1103"/>
    </location>
</feature>
<evidence type="ECO:0000259" key="3">
    <source>
        <dbReference type="Pfam" id="PF00754"/>
    </source>
</evidence>
<dbReference type="AlphaFoldDB" id="A0A2K9NZL1"/>
<dbReference type="EMBL" id="CP020991">
    <property type="protein sequence ID" value="AUO18475.1"/>
    <property type="molecule type" value="Genomic_DNA"/>
</dbReference>
<feature type="transmembrane region" description="Helical" evidence="2">
    <location>
        <begin position="790"/>
        <end position="811"/>
    </location>
</feature>
<evidence type="ECO:0000259" key="4">
    <source>
        <dbReference type="Pfam" id="PF13231"/>
    </source>
</evidence>
<keyword evidence="2" id="KW-0472">Membrane</keyword>
<feature type="domain" description="Protein O-mannosyl-transferase C-terminal four TM" evidence="5">
    <location>
        <begin position="976"/>
        <end position="1155"/>
    </location>
</feature>
<gene>
    <name evidence="6" type="ORF">B9O19_00291</name>
</gene>
<dbReference type="InterPro" id="IPR038731">
    <property type="entry name" value="RgtA/B/C-like"/>
</dbReference>
<keyword evidence="2" id="KW-0812">Transmembrane</keyword>
<feature type="transmembrane region" description="Helical" evidence="2">
    <location>
        <begin position="153"/>
        <end position="173"/>
    </location>
</feature>
<feature type="domain" description="Glycosyltransferase RgtA/B/C/D-like" evidence="4">
    <location>
        <begin position="770"/>
        <end position="947"/>
    </location>
</feature>
<dbReference type="GO" id="GO:0016798">
    <property type="term" value="F:hydrolase activity, acting on glycosyl bonds"/>
    <property type="evidence" value="ECO:0007669"/>
    <property type="project" value="UniProtKB-KW"/>
</dbReference>
<feature type="transmembrane region" description="Helical" evidence="2">
    <location>
        <begin position="907"/>
        <end position="928"/>
    </location>
</feature>
<proteinExistence type="predicted"/>
<feature type="transmembrane region" description="Helical" evidence="2">
    <location>
        <begin position="377"/>
        <end position="393"/>
    </location>
</feature>
<accession>A0A2K9NZL1</accession>
<reference evidence="6 7" key="1">
    <citation type="submission" date="2017-04" db="EMBL/GenBank/DDBJ databases">
        <title>Monoglobus pectinilyticus 14 draft genome.</title>
        <authorList>
            <person name="Kim C."/>
            <person name="Rosendale D.I."/>
            <person name="Kelly W.J."/>
            <person name="Tannock G.W."/>
            <person name="Patchett M.L."/>
            <person name="Jordens J.Z."/>
        </authorList>
    </citation>
    <scope>NUCLEOTIDE SEQUENCE [LARGE SCALE GENOMIC DNA]</scope>
    <source>
        <strain evidence="6 7">14</strain>
    </source>
</reference>
<feature type="transmembrane region" description="Helical" evidence="2">
    <location>
        <begin position="1062"/>
        <end position="1078"/>
    </location>
</feature>
<dbReference type="Pfam" id="PF13231">
    <property type="entry name" value="PMT_2"/>
    <property type="match status" value="1"/>
</dbReference>
<dbReference type="Pfam" id="PF16192">
    <property type="entry name" value="PMT_4TMC"/>
    <property type="match status" value="1"/>
</dbReference>
<name>A0A2K9NZL1_9FIRM</name>
<keyword evidence="6" id="KW-0808">Transferase</keyword>
<feature type="transmembrane region" description="Helical" evidence="2">
    <location>
        <begin position="69"/>
        <end position="92"/>
    </location>
</feature>
<dbReference type="Pfam" id="PF00754">
    <property type="entry name" value="F5_F8_type_C"/>
    <property type="match status" value="1"/>
</dbReference>
<dbReference type="InterPro" id="IPR008979">
    <property type="entry name" value="Galactose-bd-like_sf"/>
</dbReference>
<feature type="transmembrane region" description="Helical" evidence="2">
    <location>
        <begin position="585"/>
        <end position="603"/>
    </location>
</feature>
<dbReference type="SUPFAM" id="SSF49785">
    <property type="entry name" value="Galactose-binding domain-like"/>
    <property type="match status" value="1"/>
</dbReference>
<dbReference type="InterPro" id="IPR000421">
    <property type="entry name" value="FA58C"/>
</dbReference>
<dbReference type="KEGG" id="mpec:B9O19_00291"/>
<keyword evidence="7" id="KW-1185">Reference proteome</keyword>
<dbReference type="InterPro" id="IPR032421">
    <property type="entry name" value="PMT_4TMC"/>
</dbReference>
<organism evidence="6 7">
    <name type="scientific">Monoglobus pectinilyticus</name>
    <dbReference type="NCBI Taxonomy" id="1981510"/>
    <lineage>
        <taxon>Bacteria</taxon>
        <taxon>Bacillati</taxon>
        <taxon>Bacillota</taxon>
        <taxon>Clostridia</taxon>
        <taxon>Monoglobales</taxon>
        <taxon>Monoglobaceae</taxon>
        <taxon>Monoglobus</taxon>
    </lineage>
</organism>
<keyword evidence="1" id="KW-0378">Hydrolase</keyword>
<evidence type="ECO:0000259" key="5">
    <source>
        <dbReference type="Pfam" id="PF16192"/>
    </source>
</evidence>
<keyword evidence="2" id="KW-1133">Transmembrane helix</keyword>
<feature type="transmembrane region" description="Helical" evidence="2">
    <location>
        <begin position="843"/>
        <end position="861"/>
    </location>
</feature>
<feature type="domain" description="F5/8 type C" evidence="3">
    <location>
        <begin position="608"/>
        <end position="691"/>
    </location>
</feature>
<dbReference type="GO" id="GO:0016740">
    <property type="term" value="F:transferase activity"/>
    <property type="evidence" value="ECO:0007669"/>
    <property type="project" value="UniProtKB-KW"/>
</dbReference>
<feature type="transmembrane region" description="Helical" evidence="2">
    <location>
        <begin position="1038"/>
        <end position="1055"/>
    </location>
</feature>
<feature type="transmembrane region" description="Helical" evidence="2">
    <location>
        <begin position="1115"/>
        <end position="1135"/>
    </location>
</feature>
<feature type="transmembrane region" description="Helical" evidence="2">
    <location>
        <begin position="454"/>
        <end position="473"/>
    </location>
</feature>
<feature type="transmembrane region" description="Helical" evidence="2">
    <location>
        <begin position="935"/>
        <end position="958"/>
    </location>
</feature>
<dbReference type="Proteomes" id="UP000235589">
    <property type="component" value="Chromosome"/>
</dbReference>
<feature type="transmembrane region" description="Helical" evidence="2">
    <location>
        <begin position="319"/>
        <end position="338"/>
    </location>
</feature>
<evidence type="ECO:0000256" key="1">
    <source>
        <dbReference type="ARBA" id="ARBA00023295"/>
    </source>
</evidence>
<feature type="transmembrane region" description="Helical" evidence="2">
    <location>
        <begin position="421"/>
        <end position="442"/>
    </location>
</feature>
<feature type="transmembrane region" description="Helical" evidence="2">
    <location>
        <begin position="129"/>
        <end position="147"/>
    </location>
</feature>
<evidence type="ECO:0000313" key="7">
    <source>
        <dbReference type="Proteomes" id="UP000235589"/>
    </source>
</evidence>
<dbReference type="OrthoDB" id="9776737at2"/>
<feature type="transmembrane region" description="Helical" evidence="2">
    <location>
        <begin position="185"/>
        <end position="206"/>
    </location>
</feature>
<sequence length="1162" mass="132085">MYLAYLIAILFILAFVALQKFVDSKNQLSVQPLMEVNKNKSKSRNQRKKSKEKFVPAKQLKNNKNIGDLSIRIFVIVGAVALLSRIILAYFLKGYPSDMSCWIAWGNNVMTNGPGHFYAPEYFCDYPPGYITILGIFAWFNQIFHLSGNATQLMFKLPAILADTVLMISVFVIGSKHMGKKSALILGIILMLNPLLFINSSAWGQVESVLAVFLILSMYNLYKKNYYLSGILYVLAVLMKPQALMVGPVFLFAFVAAKDWKMILKMVVIGVIMLLMFSIPYNYAAWGHEGLNIGQKLLVSLNPVWLIQKYMSTLASYPYFTINAFNFFAMLKLNWVSLEVGGSAQTLLNILNYVMILLAIGGALILYIKIKSPSGKIFIPAFFIISFLFTFGLKMHERYLITPIMFLIFEYMLSKNKRTLFSFAFFSSVNFINVFCVLMFMLKFNTSGPSYQAMAFASVLEVVTFIITMFVIIHDYVLYPQVTCARAGDIGESKYHGFEAVKVFFTSFGKNKVNVSSRVVDSAELNVEICEEESESIPPLDTWISKIKLKYFEILSKVTSLFYKATKIEYTGKPLKTEKIVKTDIVIMAAIVIIYAIIAYVNLGSLKNPQTFYQPESPNETVQIDLGSVQSIDTVTYYLGIGDVATKPGMKLSYSKDGRTWQDMNVNCQLNSVFKWEVSKLASPVEARYIKGETSAIDYRMFELAFWQADGTQIPISNVTGKGDCANIADEQDMAQYRTSFMNSTYFDEIYHPRTAYEHLHLMPYYETTHPPLGKLIMSIGIAVFGMTPFGWRVMGTTFGIIMLPLLYILLKKLFERTRYSVLGTLIFAFDFMHFALTRMGTIDSYPVTFIIAMYLFMFLFGKRALNLAKNNPTKLKEGKTIWKLIGTLALSGLMFGFGAASKWICIYAGAGLAVELLLIFVGVYMALPKKHKKLFLGFLFKICASCVVTFVLIPGFIYTMSYLPISMVKGYPDVWHAMLNNQTYMYNYHSGLEATHPYSSAWYQWPIDYRPLWAYSAPVETVGQNNIGCISIFGNPLIFWSSIVAFIYTVIVGIIKRDKKVLFLVVGLLAQILPWVFVTRCVFIYHFFASTPFLIIMIVYTLRDLEERFGWFKHISNCFVALCGLLFVGFYPVLSGMTVTKDYSNIWLKWLNSWVFHNRGN</sequence>
<protein>
    <submittedName>
        <fullName evidence="6">Glycosyl transferase family 39</fullName>
    </submittedName>
</protein>
<keyword evidence="1" id="KW-0326">Glycosidase</keyword>
<feature type="transmembrane region" description="Helical" evidence="2">
    <location>
        <begin position="263"/>
        <end position="284"/>
    </location>
</feature>
<evidence type="ECO:0000313" key="6">
    <source>
        <dbReference type="EMBL" id="AUO18475.1"/>
    </source>
</evidence>
<dbReference type="InterPro" id="IPR027005">
    <property type="entry name" value="PMT-like"/>
</dbReference>
<feature type="transmembrane region" description="Helical" evidence="2">
    <location>
        <begin position="820"/>
        <end position="837"/>
    </location>
</feature>
<feature type="transmembrane region" description="Helical" evidence="2">
    <location>
        <begin position="882"/>
        <end position="901"/>
    </location>
</feature>
<feature type="transmembrane region" description="Helical" evidence="2">
    <location>
        <begin position="350"/>
        <end position="370"/>
    </location>
</feature>
<dbReference type="RefSeq" id="WP_102364772.1">
    <property type="nucleotide sequence ID" value="NZ_CP020991.1"/>
</dbReference>
<dbReference type="Gene3D" id="2.60.120.260">
    <property type="entry name" value="Galactose-binding domain-like"/>
    <property type="match status" value="1"/>
</dbReference>
<dbReference type="PANTHER" id="PTHR10050">
    <property type="entry name" value="DOLICHYL-PHOSPHATE-MANNOSE--PROTEIN MANNOSYLTRANSFERASE"/>
    <property type="match status" value="1"/>
</dbReference>
<evidence type="ECO:0000256" key="2">
    <source>
        <dbReference type="SAM" id="Phobius"/>
    </source>
</evidence>
<feature type="transmembrane region" description="Helical" evidence="2">
    <location>
        <begin position="226"/>
        <end position="256"/>
    </location>
</feature>